<sequence length="85" mass="9405">MAFLSRGATQTSVSQSTNHNCFLADGKDKGRRYGVRQQWRGRQGRSPTSRRRVFSVFLSVLSHLGEATLSAATLNWRAPLAPPSD</sequence>
<accession>A0A4C1X5A4</accession>
<evidence type="ECO:0000313" key="2">
    <source>
        <dbReference type="EMBL" id="GBP57484.1"/>
    </source>
</evidence>
<protein>
    <submittedName>
        <fullName evidence="2">Uncharacterized protein</fullName>
    </submittedName>
</protein>
<gene>
    <name evidence="2" type="ORF">EVAR_36136_1</name>
</gene>
<reference evidence="2 3" key="1">
    <citation type="journal article" date="2019" name="Commun. Biol.">
        <title>The bagworm genome reveals a unique fibroin gene that provides high tensile strength.</title>
        <authorList>
            <person name="Kono N."/>
            <person name="Nakamura H."/>
            <person name="Ohtoshi R."/>
            <person name="Tomita M."/>
            <person name="Numata K."/>
            <person name="Arakawa K."/>
        </authorList>
    </citation>
    <scope>NUCLEOTIDE SEQUENCE [LARGE SCALE GENOMIC DNA]</scope>
</reference>
<dbReference type="AlphaFoldDB" id="A0A4C1X5A4"/>
<proteinExistence type="predicted"/>
<name>A0A4C1X5A4_EUMVA</name>
<keyword evidence="3" id="KW-1185">Reference proteome</keyword>
<dbReference type="EMBL" id="BGZK01000717">
    <property type="protein sequence ID" value="GBP57484.1"/>
    <property type="molecule type" value="Genomic_DNA"/>
</dbReference>
<feature type="region of interest" description="Disordered" evidence="1">
    <location>
        <begin position="1"/>
        <end position="27"/>
    </location>
</feature>
<comment type="caution">
    <text evidence="2">The sequence shown here is derived from an EMBL/GenBank/DDBJ whole genome shotgun (WGS) entry which is preliminary data.</text>
</comment>
<evidence type="ECO:0000313" key="3">
    <source>
        <dbReference type="Proteomes" id="UP000299102"/>
    </source>
</evidence>
<dbReference type="Proteomes" id="UP000299102">
    <property type="component" value="Unassembled WGS sequence"/>
</dbReference>
<feature type="compositionally biased region" description="Polar residues" evidence="1">
    <location>
        <begin position="7"/>
        <end position="20"/>
    </location>
</feature>
<evidence type="ECO:0000256" key="1">
    <source>
        <dbReference type="SAM" id="MobiDB-lite"/>
    </source>
</evidence>
<organism evidence="2 3">
    <name type="scientific">Eumeta variegata</name>
    <name type="common">Bagworm moth</name>
    <name type="synonym">Eumeta japonica</name>
    <dbReference type="NCBI Taxonomy" id="151549"/>
    <lineage>
        <taxon>Eukaryota</taxon>
        <taxon>Metazoa</taxon>
        <taxon>Ecdysozoa</taxon>
        <taxon>Arthropoda</taxon>
        <taxon>Hexapoda</taxon>
        <taxon>Insecta</taxon>
        <taxon>Pterygota</taxon>
        <taxon>Neoptera</taxon>
        <taxon>Endopterygota</taxon>
        <taxon>Lepidoptera</taxon>
        <taxon>Glossata</taxon>
        <taxon>Ditrysia</taxon>
        <taxon>Tineoidea</taxon>
        <taxon>Psychidae</taxon>
        <taxon>Oiketicinae</taxon>
        <taxon>Eumeta</taxon>
    </lineage>
</organism>